<dbReference type="AlphaFoldDB" id="A0A9D7FDU0"/>
<proteinExistence type="predicted"/>
<protein>
    <submittedName>
        <fullName evidence="2">DUF883 family protein</fullName>
    </submittedName>
</protein>
<evidence type="ECO:0000313" key="3">
    <source>
        <dbReference type="Proteomes" id="UP000886602"/>
    </source>
</evidence>
<evidence type="ECO:0000259" key="1">
    <source>
        <dbReference type="Pfam" id="PF19029"/>
    </source>
</evidence>
<organism evidence="2 3">
    <name type="scientific">Candidatus Propionivibrio dominans</name>
    <dbReference type="NCBI Taxonomy" id="2954373"/>
    <lineage>
        <taxon>Bacteria</taxon>
        <taxon>Pseudomonadati</taxon>
        <taxon>Pseudomonadota</taxon>
        <taxon>Betaproteobacteria</taxon>
        <taxon>Rhodocyclales</taxon>
        <taxon>Rhodocyclaceae</taxon>
        <taxon>Propionivibrio</taxon>
    </lineage>
</organism>
<dbReference type="InterPro" id="IPR043605">
    <property type="entry name" value="DUF883_C"/>
</dbReference>
<accession>A0A9D7FDU0</accession>
<evidence type="ECO:0000313" key="2">
    <source>
        <dbReference type="EMBL" id="MBK7422489.1"/>
    </source>
</evidence>
<reference evidence="2" key="1">
    <citation type="submission" date="2020-10" db="EMBL/GenBank/DDBJ databases">
        <title>Connecting structure to function with the recovery of over 1000 high-quality activated sludge metagenome-assembled genomes encoding full-length rRNA genes using long-read sequencing.</title>
        <authorList>
            <person name="Singleton C.M."/>
            <person name="Petriglieri F."/>
            <person name="Kristensen J.M."/>
            <person name="Kirkegaard R.H."/>
            <person name="Michaelsen T.Y."/>
            <person name="Andersen M.H."/>
            <person name="Karst S.M."/>
            <person name="Dueholm M.S."/>
            <person name="Nielsen P.H."/>
            <person name="Albertsen M."/>
        </authorList>
    </citation>
    <scope>NUCLEOTIDE SEQUENCE</scope>
    <source>
        <strain evidence="2">EsbW_18-Q3-R4-48_MAXAC.044</strain>
    </source>
</reference>
<gene>
    <name evidence="2" type="ORF">IPJ48_04980</name>
</gene>
<name>A0A9D7FDU0_9RHOO</name>
<sequence length="82" mass="8759">MRSPCFSFLPGGISRIETRLGEARTRLNDARIAATSKACSAAEATQDYVRDNPMKIIGVAALAGLLAAFLLSRRSFREDGAG</sequence>
<dbReference type="Pfam" id="PF19029">
    <property type="entry name" value="DUF883_C"/>
    <property type="match status" value="1"/>
</dbReference>
<feature type="domain" description="DUF883" evidence="1">
    <location>
        <begin position="45"/>
        <end position="74"/>
    </location>
</feature>
<dbReference type="EMBL" id="JADJNC010000006">
    <property type="protein sequence ID" value="MBK7422489.1"/>
    <property type="molecule type" value="Genomic_DNA"/>
</dbReference>
<comment type="caution">
    <text evidence="2">The sequence shown here is derived from an EMBL/GenBank/DDBJ whole genome shotgun (WGS) entry which is preliminary data.</text>
</comment>
<dbReference type="Proteomes" id="UP000886602">
    <property type="component" value="Unassembled WGS sequence"/>
</dbReference>